<dbReference type="CDD" id="cd06662">
    <property type="entry name" value="SURF1"/>
    <property type="match status" value="1"/>
</dbReference>
<organism evidence="2 3">
    <name type="scientific">Stakelama marina</name>
    <dbReference type="NCBI Taxonomy" id="2826939"/>
    <lineage>
        <taxon>Bacteria</taxon>
        <taxon>Pseudomonadati</taxon>
        <taxon>Pseudomonadota</taxon>
        <taxon>Alphaproteobacteria</taxon>
        <taxon>Sphingomonadales</taxon>
        <taxon>Sphingomonadaceae</taxon>
        <taxon>Stakelama</taxon>
    </lineage>
</organism>
<dbReference type="AlphaFoldDB" id="A0A8T4IHD6"/>
<dbReference type="Pfam" id="PF02104">
    <property type="entry name" value="SURF1"/>
    <property type="match status" value="1"/>
</dbReference>
<dbReference type="RefSeq" id="WP_284053773.1">
    <property type="nucleotide sequence ID" value="NZ_JAGRQC010000002.1"/>
</dbReference>
<evidence type="ECO:0000313" key="2">
    <source>
        <dbReference type="EMBL" id="MBR0552495.1"/>
    </source>
</evidence>
<feature type="transmembrane region" description="Helical" evidence="1">
    <location>
        <begin position="175"/>
        <end position="194"/>
    </location>
</feature>
<keyword evidence="1" id="KW-0472">Membrane</keyword>
<comment type="similarity">
    <text evidence="1">Belongs to the SURF1 family.</text>
</comment>
<keyword evidence="1" id="KW-0812">Transmembrane</keyword>
<keyword evidence="1" id="KW-1133">Transmembrane helix</keyword>
<dbReference type="EMBL" id="JAGRQC010000002">
    <property type="protein sequence ID" value="MBR0552495.1"/>
    <property type="molecule type" value="Genomic_DNA"/>
</dbReference>
<sequence length="208" mass="22796">MKRVPILATVIVAIAAAAMVSLGVWQLHRKEWKEALLARYAANEHRPAIAFPRFPDDSVLFRKASGFCLKPVKFQMEGAGRNGFRVVALCRTGAEGPGMYVQLGVTHDPHKQITWKGGDVSGYISHAPDHRALIEGIFDQRPKPLMLIADTPPDGLAANPPPDLSAVPNNHLSYAVQWFIFAGLAVLIYALALFRRNASALADRGDHR</sequence>
<evidence type="ECO:0000256" key="1">
    <source>
        <dbReference type="RuleBase" id="RU363076"/>
    </source>
</evidence>
<comment type="caution">
    <text evidence="2">The sequence shown here is derived from an EMBL/GenBank/DDBJ whole genome shotgun (WGS) entry which is preliminary data.</text>
</comment>
<keyword evidence="3" id="KW-1185">Reference proteome</keyword>
<proteinExistence type="inferred from homology"/>
<comment type="caution">
    <text evidence="1">Lacks conserved residue(s) required for the propagation of feature annotation.</text>
</comment>
<evidence type="ECO:0000313" key="3">
    <source>
        <dbReference type="Proteomes" id="UP000676996"/>
    </source>
</evidence>
<name>A0A8T4IHD6_9SPHN</name>
<gene>
    <name evidence="2" type="ORF">J7S20_08260</name>
</gene>
<dbReference type="GO" id="GO:0005886">
    <property type="term" value="C:plasma membrane"/>
    <property type="evidence" value="ECO:0007669"/>
    <property type="project" value="UniProtKB-SubCell"/>
</dbReference>
<comment type="subcellular location">
    <subcellularLocation>
        <location evidence="1">Cell membrane</location>
        <topology evidence="1">Multi-pass membrane protein</topology>
    </subcellularLocation>
</comment>
<accession>A0A8T4IHD6</accession>
<dbReference type="Proteomes" id="UP000676996">
    <property type="component" value="Unassembled WGS sequence"/>
</dbReference>
<keyword evidence="1" id="KW-1003">Cell membrane</keyword>
<protein>
    <recommendedName>
        <fullName evidence="1">SURF1-like protein</fullName>
    </recommendedName>
</protein>
<dbReference type="InterPro" id="IPR002994">
    <property type="entry name" value="Surf1/Shy1"/>
</dbReference>
<reference evidence="2" key="1">
    <citation type="submission" date="2021-04" db="EMBL/GenBank/DDBJ databases">
        <title>Ouciella asimina sp. nov., isolated from the surface seawater in the hydrothermal field of Okinawa Trough.</title>
        <authorList>
            <person name="Shuang W."/>
        </authorList>
    </citation>
    <scope>NUCLEOTIDE SEQUENCE</scope>
    <source>
        <strain evidence="2">LXI357</strain>
    </source>
</reference>